<accession>A0A0D1XC14</accession>
<reference evidence="3 4" key="1">
    <citation type="submission" date="2015-01" db="EMBL/GenBank/DDBJ databases">
        <title>The Genome Sequence of Exophiala sideris CBS121828.</title>
        <authorList>
            <consortium name="The Broad Institute Genomics Platform"/>
            <person name="Cuomo C."/>
            <person name="de Hoog S."/>
            <person name="Gorbushina A."/>
            <person name="Stielow B."/>
            <person name="Teixiera M."/>
            <person name="Abouelleil A."/>
            <person name="Chapman S.B."/>
            <person name="Priest M."/>
            <person name="Young S.K."/>
            <person name="Wortman J."/>
            <person name="Nusbaum C."/>
            <person name="Birren B."/>
        </authorList>
    </citation>
    <scope>NUCLEOTIDE SEQUENCE [LARGE SCALE GENOMIC DNA]</scope>
    <source>
        <strain evidence="3 4">CBS 121828</strain>
    </source>
</reference>
<dbReference type="OrthoDB" id="10596173at2759"/>
<protein>
    <submittedName>
        <fullName evidence="3">Uncharacterized protein</fullName>
    </submittedName>
</protein>
<evidence type="ECO:0000313" key="4">
    <source>
        <dbReference type="Proteomes" id="UP000053599"/>
    </source>
</evidence>
<dbReference type="HOGENOM" id="CLU_577507_0_0_1"/>
<evidence type="ECO:0000313" key="3">
    <source>
        <dbReference type="EMBL" id="KIV85461.1"/>
    </source>
</evidence>
<feature type="region of interest" description="Disordered" evidence="2">
    <location>
        <begin position="1"/>
        <end position="21"/>
    </location>
</feature>
<dbReference type="EMBL" id="KN846951">
    <property type="protein sequence ID" value="KIV85461.1"/>
    <property type="molecule type" value="Genomic_DNA"/>
</dbReference>
<feature type="compositionally biased region" description="Polar residues" evidence="2">
    <location>
        <begin position="1"/>
        <end position="11"/>
    </location>
</feature>
<name>A0A0D1XC14_9EURO</name>
<dbReference type="Proteomes" id="UP000053599">
    <property type="component" value="Unassembled WGS sequence"/>
</dbReference>
<evidence type="ECO:0000256" key="2">
    <source>
        <dbReference type="SAM" id="MobiDB-lite"/>
    </source>
</evidence>
<keyword evidence="1" id="KW-0175">Coiled coil</keyword>
<proteinExistence type="predicted"/>
<evidence type="ECO:0000256" key="1">
    <source>
        <dbReference type="SAM" id="Coils"/>
    </source>
</evidence>
<sequence>MVSDQSQSTNAHEAKQKDDAIGNMKNMIQILETRSQDLSHRLAEATTEIENLKSAGKNLQNLHDNVQAEVNLLCKNSVNLAHQVEKLCSERTDKVQKLEQSLQEAQDTIKTLGSAKTEALQNVQNIQKTAAILEEERDTARDALKASERLDSERNGKVRGLEESLREAKSTASLYRDLFTVATGRERADTTVTVRCELVQQWRIMLKQKPLKKPRLTYIEGLTTVRVAEMSAVDLAMQQFFQIHAVHGLKSASSVLALANACEHCDDESLSETISLLYAALTMLITQSDISYIGSLIILQLFELVCSALQEVPDMLSMVANAFDEAKPKLWSDGVLLPAMTDLVTRLLKQEFPSLGRLIVSAATDRSLLVEAGQYQMSIDDQKLLVVNADGNVAFLRPPHFSVDLVSLVSSTPIRYGPVMIFEDAPMIGTCTLAITAERKDFVNRLCRLGPCLKRLDHRFTAEERHEVEMIDA</sequence>
<gene>
    <name evidence="3" type="ORF">PV11_01154</name>
</gene>
<dbReference type="AlphaFoldDB" id="A0A0D1XC14"/>
<feature type="coiled-coil region" evidence="1">
    <location>
        <begin position="28"/>
        <end position="153"/>
    </location>
</feature>
<organism evidence="3 4">
    <name type="scientific">Exophiala sideris</name>
    <dbReference type="NCBI Taxonomy" id="1016849"/>
    <lineage>
        <taxon>Eukaryota</taxon>
        <taxon>Fungi</taxon>
        <taxon>Dikarya</taxon>
        <taxon>Ascomycota</taxon>
        <taxon>Pezizomycotina</taxon>
        <taxon>Eurotiomycetes</taxon>
        <taxon>Chaetothyriomycetidae</taxon>
        <taxon>Chaetothyriales</taxon>
        <taxon>Herpotrichiellaceae</taxon>
        <taxon>Exophiala</taxon>
    </lineage>
</organism>